<dbReference type="AlphaFoldDB" id="A0A397IRM1"/>
<comment type="caution">
    <text evidence="1">The sequence shown here is derived from an EMBL/GenBank/DDBJ whole genome shotgun (WGS) entry which is preliminary data.</text>
</comment>
<evidence type="ECO:0000313" key="1">
    <source>
        <dbReference type="EMBL" id="RHZ77607.1"/>
    </source>
</evidence>
<dbReference type="EMBL" id="PQFF01000164">
    <property type="protein sequence ID" value="RHZ77607.1"/>
    <property type="molecule type" value="Genomic_DNA"/>
</dbReference>
<protein>
    <submittedName>
        <fullName evidence="1">Uncharacterized protein</fullName>
    </submittedName>
</protein>
<accession>A0A397IRM1</accession>
<dbReference type="Proteomes" id="UP000266861">
    <property type="component" value="Unassembled WGS sequence"/>
</dbReference>
<gene>
    <name evidence="1" type="ORF">Glove_174g59</name>
</gene>
<proteinExistence type="predicted"/>
<name>A0A397IRM1_9GLOM</name>
<reference evidence="1 2" key="1">
    <citation type="submission" date="2018-08" db="EMBL/GenBank/DDBJ databases">
        <title>Genome and evolution of the arbuscular mycorrhizal fungus Diversispora epigaea (formerly Glomus versiforme) and its bacterial endosymbionts.</title>
        <authorList>
            <person name="Sun X."/>
            <person name="Fei Z."/>
            <person name="Harrison M."/>
        </authorList>
    </citation>
    <scope>NUCLEOTIDE SEQUENCE [LARGE SCALE GENOMIC DNA]</scope>
    <source>
        <strain evidence="1 2">IT104</strain>
    </source>
</reference>
<keyword evidence="2" id="KW-1185">Reference proteome</keyword>
<organism evidence="1 2">
    <name type="scientific">Diversispora epigaea</name>
    <dbReference type="NCBI Taxonomy" id="1348612"/>
    <lineage>
        <taxon>Eukaryota</taxon>
        <taxon>Fungi</taxon>
        <taxon>Fungi incertae sedis</taxon>
        <taxon>Mucoromycota</taxon>
        <taxon>Glomeromycotina</taxon>
        <taxon>Glomeromycetes</taxon>
        <taxon>Diversisporales</taxon>
        <taxon>Diversisporaceae</taxon>
        <taxon>Diversispora</taxon>
    </lineage>
</organism>
<sequence length="82" mass="9417">MGHFSDIRENVCEDEEEDFNRQAVKIKISPEESFISPFLKLPGCVPINVHASFKNYIHVLKYKREVHSSFMSNADKAYAGLL</sequence>
<evidence type="ECO:0000313" key="2">
    <source>
        <dbReference type="Proteomes" id="UP000266861"/>
    </source>
</evidence>
<dbReference type="OrthoDB" id="10537371at2759"/>